<keyword evidence="1" id="KW-0805">Transcription regulation</keyword>
<dbReference type="SUPFAM" id="SSF46785">
    <property type="entry name" value="Winged helix' DNA-binding domain"/>
    <property type="match status" value="1"/>
</dbReference>
<dbReference type="Gene3D" id="1.10.10.10">
    <property type="entry name" value="Winged helix-like DNA-binding domain superfamily/Winged helix DNA-binding domain"/>
    <property type="match status" value="1"/>
</dbReference>
<reference evidence="4" key="1">
    <citation type="submission" date="2023-02" db="EMBL/GenBank/DDBJ databases">
        <title>Genome of Flavobacteriaceae gen. nov. sp. strain F89.</title>
        <authorList>
            <person name="Wang Y."/>
        </authorList>
    </citation>
    <scope>NUCLEOTIDE SEQUENCE</scope>
    <source>
        <strain evidence="4">F89</strain>
    </source>
</reference>
<dbReference type="PANTHER" id="PTHR38465:SF1">
    <property type="entry name" value="HTH-TYPE TRANSCRIPTIONAL REGULATOR MJ1563-RELATED"/>
    <property type="match status" value="1"/>
</dbReference>
<evidence type="ECO:0000256" key="3">
    <source>
        <dbReference type="ARBA" id="ARBA00023163"/>
    </source>
</evidence>
<proteinExistence type="predicted"/>
<dbReference type="InterPro" id="IPR036390">
    <property type="entry name" value="WH_DNA-bd_sf"/>
</dbReference>
<accession>A0AAE3EQP2</accession>
<dbReference type="RefSeq" id="WP_317900496.1">
    <property type="nucleotide sequence ID" value="NZ_JAIRBC010000001.1"/>
</dbReference>
<gene>
    <name evidence="4" type="ORF">K8352_01155</name>
</gene>
<dbReference type="AlphaFoldDB" id="A0AAE3EQP2"/>
<protein>
    <submittedName>
        <fullName evidence="4">MarR family transcriptional regulator</fullName>
    </submittedName>
</protein>
<sequence length="165" mass="19065">MVNIEIERKLLTEELGVYFETHDALSPLSARIFSLLVLSDGEGVTFDEFVEQLEASKSSISTNLQLLQSSGRIAYGTKPGDRKRYFKIVPDHLLLRLDKKIEMWEKEKDLHVKIYAFKKKYIRKKGLLQEDSSGLQYSKNYVSLIDDMIKNLTHLKIALEKTINN</sequence>
<keyword evidence="5" id="KW-1185">Reference proteome</keyword>
<dbReference type="InterPro" id="IPR036388">
    <property type="entry name" value="WH-like_DNA-bd_sf"/>
</dbReference>
<dbReference type="GO" id="GO:0003677">
    <property type="term" value="F:DNA binding"/>
    <property type="evidence" value="ECO:0007669"/>
    <property type="project" value="UniProtKB-KW"/>
</dbReference>
<evidence type="ECO:0000256" key="2">
    <source>
        <dbReference type="ARBA" id="ARBA00023125"/>
    </source>
</evidence>
<dbReference type="Proteomes" id="UP001200642">
    <property type="component" value="Unassembled WGS sequence"/>
</dbReference>
<evidence type="ECO:0000313" key="5">
    <source>
        <dbReference type="Proteomes" id="UP001200642"/>
    </source>
</evidence>
<keyword evidence="3" id="KW-0804">Transcription</keyword>
<dbReference type="InterPro" id="IPR052362">
    <property type="entry name" value="HTH-GbsR_regulator"/>
</dbReference>
<evidence type="ECO:0000256" key="1">
    <source>
        <dbReference type="ARBA" id="ARBA00023015"/>
    </source>
</evidence>
<dbReference type="EMBL" id="JAIRBC010000001">
    <property type="protein sequence ID" value="MCG2459350.1"/>
    <property type="molecule type" value="Genomic_DNA"/>
</dbReference>
<dbReference type="PANTHER" id="PTHR38465">
    <property type="entry name" value="HTH-TYPE TRANSCRIPTIONAL REGULATOR MJ1563-RELATED"/>
    <property type="match status" value="1"/>
</dbReference>
<comment type="caution">
    <text evidence="4">The sequence shown here is derived from an EMBL/GenBank/DDBJ whole genome shotgun (WGS) entry which is preliminary data.</text>
</comment>
<keyword evidence="2" id="KW-0238">DNA-binding</keyword>
<name>A0AAE3EQP2_9FLAO</name>
<organism evidence="4 5">
    <name type="scientific">Cerina litoralis</name>
    <dbReference type="NCBI Taxonomy" id="2874477"/>
    <lineage>
        <taxon>Bacteria</taxon>
        <taxon>Pseudomonadati</taxon>
        <taxon>Bacteroidota</taxon>
        <taxon>Flavobacteriia</taxon>
        <taxon>Flavobacteriales</taxon>
        <taxon>Flavobacteriaceae</taxon>
        <taxon>Cerina</taxon>
    </lineage>
</organism>
<evidence type="ECO:0000313" key="4">
    <source>
        <dbReference type="EMBL" id="MCG2459350.1"/>
    </source>
</evidence>